<keyword evidence="8" id="KW-0966">Cell projection</keyword>
<dbReference type="PANTHER" id="PTHR30288:SF0">
    <property type="entry name" value="FLAGELLAR HOOK-ASSOCIATED PROTEIN 2"/>
    <property type="match status" value="1"/>
</dbReference>
<dbReference type="AlphaFoldDB" id="A0A2U1K5G8"/>
<dbReference type="OrthoDB" id="9776025at2"/>
<sequence length="503" mass="56573">MQVNRFAGLASGMDTESIIKDLMRAERYPLDRLVQKKQVLEWQRDSYRDVNKLLTAFSDLTFDGVFRQATFLKKTVSSSNDSAVSAKAINPSGNVSTQIEVSQLATSEVWVSADDPQFTSGERTLTFNVTKPGESEPTEVKIEISANDTLGDVIKRFNSSNFGVTIFEDRVGEKSHLVMTMNATGVGAKIEVVADEDGSNSTKDFMEKLGFKFNNGVLENGPKGKEGKNAKFTINGYETERTSNVFTINGIEYTLKNTTEGKPVTISTANDTDFIFDTVVKFVDEYNKLIADLNGRLQEKVYRDFKPLTEEQREDMSEKQIEMWEEKAKSGMLRNDSIISGGLNQMRLDLYSTVELADGTKLHLADFGITSSKDYLERGKLEVNEDKLREAIANDPNKLYELFNGTPGTTKTSFEKQGIAARLRASIKSVTTNIEARAGNNLRTNHQFTLGRNLIDVDKQIDRMQERLKRLEESYWRQFTAMEKAVQQANQQSAYLMQQFGGF</sequence>
<keyword evidence="5" id="KW-0964">Secreted</keyword>
<gene>
    <name evidence="8" type="ORF">DCC39_05205</name>
</gene>
<dbReference type="Pfam" id="PF02465">
    <property type="entry name" value="FliD_N"/>
    <property type="match status" value="1"/>
</dbReference>
<dbReference type="Pfam" id="PF07196">
    <property type="entry name" value="Flagellin_IN"/>
    <property type="match status" value="1"/>
</dbReference>
<keyword evidence="8" id="KW-0282">Flagellum</keyword>
<comment type="subcellular location">
    <subcellularLocation>
        <location evidence="5">Secreted</location>
    </subcellularLocation>
    <subcellularLocation>
        <location evidence="5">Bacterial flagellum</location>
    </subcellularLocation>
</comment>
<feature type="domain" description="Flagellar hook-associated protein 2 C-terminal" evidence="7">
    <location>
        <begin position="227"/>
        <end position="491"/>
    </location>
</feature>
<dbReference type="GO" id="GO:0009424">
    <property type="term" value="C:bacterial-type flagellum hook"/>
    <property type="evidence" value="ECO:0007669"/>
    <property type="project" value="UniProtKB-UniRule"/>
</dbReference>
<dbReference type="InterPro" id="IPR010810">
    <property type="entry name" value="Flagellin_hook_IN_motif"/>
</dbReference>
<dbReference type="InterPro" id="IPR003481">
    <property type="entry name" value="FliD_N"/>
</dbReference>
<keyword evidence="4 5" id="KW-0975">Bacterial flagellum</keyword>
<dbReference type="InterPro" id="IPR010809">
    <property type="entry name" value="FliD_C"/>
</dbReference>
<evidence type="ECO:0000313" key="9">
    <source>
        <dbReference type="Proteomes" id="UP000245998"/>
    </source>
</evidence>
<name>A0A2U1K5G8_9BACI</name>
<dbReference type="NCBIfam" id="NF005833">
    <property type="entry name" value="PRK07737.1"/>
    <property type="match status" value="1"/>
</dbReference>
<evidence type="ECO:0000313" key="8">
    <source>
        <dbReference type="EMBL" id="PWA12622.1"/>
    </source>
</evidence>
<evidence type="ECO:0000259" key="6">
    <source>
        <dbReference type="Pfam" id="PF02465"/>
    </source>
</evidence>
<evidence type="ECO:0000256" key="4">
    <source>
        <dbReference type="ARBA" id="ARBA00023143"/>
    </source>
</evidence>
<organism evidence="8 9">
    <name type="scientific">Pueribacillus theae</name>
    <dbReference type="NCBI Taxonomy" id="2171751"/>
    <lineage>
        <taxon>Bacteria</taxon>
        <taxon>Bacillati</taxon>
        <taxon>Bacillota</taxon>
        <taxon>Bacilli</taxon>
        <taxon>Bacillales</taxon>
        <taxon>Bacillaceae</taxon>
        <taxon>Pueribacillus</taxon>
    </lineage>
</organism>
<evidence type="ECO:0000256" key="3">
    <source>
        <dbReference type="ARBA" id="ARBA00023054"/>
    </source>
</evidence>
<dbReference type="GO" id="GO:0007155">
    <property type="term" value="P:cell adhesion"/>
    <property type="evidence" value="ECO:0007669"/>
    <property type="project" value="InterPro"/>
</dbReference>
<protein>
    <recommendedName>
        <fullName evidence="5">Flagellar hook-associated protein 2</fullName>
        <shortName evidence="5">HAP2</shortName>
    </recommendedName>
    <alternativeName>
        <fullName evidence="5">Flagellar cap protein</fullName>
    </alternativeName>
</protein>
<dbReference type="Pfam" id="PF07195">
    <property type="entry name" value="FliD_C"/>
    <property type="match status" value="1"/>
</dbReference>
<proteinExistence type="inferred from homology"/>
<comment type="caution">
    <text evidence="8">The sequence shown here is derived from an EMBL/GenBank/DDBJ whole genome shotgun (WGS) entry which is preliminary data.</text>
</comment>
<dbReference type="GO" id="GO:0009421">
    <property type="term" value="C:bacterial-type flagellum filament cap"/>
    <property type="evidence" value="ECO:0007669"/>
    <property type="project" value="InterPro"/>
</dbReference>
<keyword evidence="8" id="KW-0969">Cilium</keyword>
<comment type="subunit">
    <text evidence="2 5">Homopentamer.</text>
</comment>
<evidence type="ECO:0000256" key="2">
    <source>
        <dbReference type="ARBA" id="ARBA00011255"/>
    </source>
</evidence>
<dbReference type="EMBL" id="QCZG01000007">
    <property type="protein sequence ID" value="PWA12622.1"/>
    <property type="molecule type" value="Genomic_DNA"/>
</dbReference>
<evidence type="ECO:0000259" key="7">
    <source>
        <dbReference type="Pfam" id="PF07195"/>
    </source>
</evidence>
<dbReference type="PANTHER" id="PTHR30288">
    <property type="entry name" value="FLAGELLAR CAP/ASSEMBLY PROTEIN FLID"/>
    <property type="match status" value="1"/>
</dbReference>
<evidence type="ECO:0000256" key="1">
    <source>
        <dbReference type="ARBA" id="ARBA00009764"/>
    </source>
</evidence>
<dbReference type="InterPro" id="IPR040026">
    <property type="entry name" value="FliD"/>
</dbReference>
<dbReference type="Proteomes" id="UP000245998">
    <property type="component" value="Unassembled WGS sequence"/>
</dbReference>
<evidence type="ECO:0000256" key="5">
    <source>
        <dbReference type="RuleBase" id="RU362066"/>
    </source>
</evidence>
<reference evidence="8 9" key="1">
    <citation type="submission" date="2018-04" db="EMBL/GenBank/DDBJ databases">
        <title>Camelliibacillus theae gen. nov., sp. nov., isolated from Pu'er tea.</title>
        <authorList>
            <person name="Niu L."/>
        </authorList>
    </citation>
    <scope>NUCLEOTIDE SEQUENCE [LARGE SCALE GENOMIC DNA]</scope>
    <source>
        <strain evidence="8 9">T8</strain>
    </source>
</reference>
<dbReference type="GO" id="GO:0071973">
    <property type="term" value="P:bacterial-type flagellum-dependent cell motility"/>
    <property type="evidence" value="ECO:0007669"/>
    <property type="project" value="TreeGrafter"/>
</dbReference>
<feature type="domain" description="Flagellar hook-associated protein 2 N-terminal" evidence="6">
    <location>
        <begin position="11"/>
        <end position="107"/>
    </location>
</feature>
<dbReference type="RefSeq" id="WP_116553826.1">
    <property type="nucleotide sequence ID" value="NZ_QCZG01000007.1"/>
</dbReference>
<comment type="similarity">
    <text evidence="1 5">Belongs to the FliD family.</text>
</comment>
<comment type="function">
    <text evidence="5">Required for morphogenesis and for the elongation of the flagellar filament by facilitating polymerization of the flagellin monomers at the tip of growing filament. Forms a capping structure, which prevents flagellin subunits (transported through the central channel of the flagellum) from leaking out without polymerization at the distal end.</text>
</comment>
<keyword evidence="3" id="KW-0175">Coiled coil</keyword>
<accession>A0A2U1K5G8</accession>
<keyword evidence="9" id="KW-1185">Reference proteome</keyword>
<dbReference type="GO" id="GO:0005576">
    <property type="term" value="C:extracellular region"/>
    <property type="evidence" value="ECO:0007669"/>
    <property type="project" value="UniProtKB-SubCell"/>
</dbReference>